<sequence>MSPLLNGDMVPGTSDAKRLIGLGLGDTVRSVVLNLSFDLRDATAEKGKQLVPSLNGRAQLIDTDIAFRGSGGKLLQFLKCSVIGRGQLGVGRVFITHAKAPCEGWWR</sequence>
<gene>
    <name evidence="1" type="ORF">NSPZN2_70090</name>
</gene>
<keyword evidence="2" id="KW-1185">Reference proteome</keyword>
<evidence type="ECO:0000313" key="2">
    <source>
        <dbReference type="Proteomes" id="UP000675880"/>
    </source>
</evidence>
<name>A0ABN7MGF2_9BACT</name>
<reference evidence="1 2" key="1">
    <citation type="submission" date="2021-02" db="EMBL/GenBank/DDBJ databases">
        <authorList>
            <person name="Han P."/>
        </authorList>
    </citation>
    <scope>NUCLEOTIDE SEQUENCE [LARGE SCALE GENOMIC DNA]</scope>
    <source>
        <strain evidence="1">Candidatus Nitrospira sp. ZN2</strain>
    </source>
</reference>
<accession>A0ABN7MGF2</accession>
<dbReference type="Proteomes" id="UP000675880">
    <property type="component" value="Unassembled WGS sequence"/>
</dbReference>
<protein>
    <submittedName>
        <fullName evidence="1">Uncharacterized protein</fullName>
    </submittedName>
</protein>
<organism evidence="1 2">
    <name type="scientific">Nitrospira defluvii</name>
    <dbReference type="NCBI Taxonomy" id="330214"/>
    <lineage>
        <taxon>Bacteria</taxon>
        <taxon>Pseudomonadati</taxon>
        <taxon>Nitrospirota</taxon>
        <taxon>Nitrospiria</taxon>
        <taxon>Nitrospirales</taxon>
        <taxon>Nitrospiraceae</taxon>
        <taxon>Nitrospira</taxon>
    </lineage>
</organism>
<dbReference type="EMBL" id="CAJNBJ010000020">
    <property type="protein sequence ID" value="CAE6795904.1"/>
    <property type="molecule type" value="Genomic_DNA"/>
</dbReference>
<proteinExistence type="predicted"/>
<evidence type="ECO:0000313" key="1">
    <source>
        <dbReference type="EMBL" id="CAE6795904.1"/>
    </source>
</evidence>
<comment type="caution">
    <text evidence="1">The sequence shown here is derived from an EMBL/GenBank/DDBJ whole genome shotgun (WGS) entry which is preliminary data.</text>
</comment>